<evidence type="ECO:0008006" key="6">
    <source>
        <dbReference type="Google" id="ProtNLM"/>
    </source>
</evidence>
<evidence type="ECO:0000313" key="5">
    <source>
        <dbReference type="Proteomes" id="UP000269591"/>
    </source>
</evidence>
<organism evidence="4 5">
    <name type="scientific">Slackia equolifaciens</name>
    <dbReference type="NCBI Taxonomy" id="498718"/>
    <lineage>
        <taxon>Bacteria</taxon>
        <taxon>Bacillati</taxon>
        <taxon>Actinomycetota</taxon>
        <taxon>Coriobacteriia</taxon>
        <taxon>Eggerthellales</taxon>
        <taxon>Eggerthellaceae</taxon>
        <taxon>Slackia</taxon>
    </lineage>
</organism>
<keyword evidence="2" id="KW-0175">Coiled coil</keyword>
<feature type="region of interest" description="Disordered" evidence="3">
    <location>
        <begin position="403"/>
        <end position="445"/>
    </location>
</feature>
<dbReference type="Proteomes" id="UP000269591">
    <property type="component" value="Unassembled WGS sequence"/>
</dbReference>
<comment type="similarity">
    <text evidence="1">Belongs to the plasmid mobilization pre family.</text>
</comment>
<name>A0A3N0AR73_9ACTN</name>
<gene>
    <name evidence="4" type="ORF">DMP06_11200</name>
</gene>
<dbReference type="Gene3D" id="3.30.930.30">
    <property type="match status" value="1"/>
</dbReference>
<feature type="coiled-coil region" evidence="2">
    <location>
        <begin position="293"/>
        <end position="327"/>
    </location>
</feature>
<evidence type="ECO:0000256" key="1">
    <source>
        <dbReference type="ARBA" id="ARBA00010657"/>
    </source>
</evidence>
<dbReference type="EMBL" id="QIBX01000035">
    <property type="protein sequence ID" value="RNL37224.1"/>
    <property type="molecule type" value="Genomic_DNA"/>
</dbReference>
<protein>
    <recommendedName>
        <fullName evidence="6">Mobilization protein</fullName>
    </recommendedName>
</protein>
<evidence type="ECO:0000313" key="4">
    <source>
        <dbReference type="EMBL" id="RNL37224.1"/>
    </source>
</evidence>
<dbReference type="OrthoDB" id="5240863at2"/>
<dbReference type="AlphaFoldDB" id="A0A3N0AR73"/>
<evidence type="ECO:0000256" key="2">
    <source>
        <dbReference type="SAM" id="Coils"/>
    </source>
</evidence>
<proteinExistence type="inferred from homology"/>
<sequence>MANLQGYGTNSVGNMLNHYTRHAGDPEQTKYRYANQDIDQTRTHLNYAIFARDDPAAFVQSKIDEVDVKPKGGDKATNVISDWVITLPKNPALIGREREFFKTAYNHMLKTVPEKLIVGAWVHMDENQPHMHFCFCPIVHTAVMTNDKSRPLLDAQGQVKRDKKGTPRYERVQVRDAAGKPVYRSSFGQTKVYTRARMKKFHPDLEKAMEGHFGFKVGIELEDKGEKLLSDLKQPDYIKAKETMSRQQSRIRALEAKEVETRGKLGALTDEVEKKRSQSADIDLEIGGKTGELDDLQNEIEQKILDLAAAKAECEAVSQRLESLRQREREVAGDVAELRPIAAEIGRWEAADRAGKRAILDSIADGCSALRERIQGRVERLGKRIEEVGARVRALREKVMPSTRKLKRGLKEKQESLDEMMDWARKSAGSFGRESAPTRSRPQSR</sequence>
<evidence type="ECO:0000256" key="3">
    <source>
        <dbReference type="SAM" id="MobiDB-lite"/>
    </source>
</evidence>
<comment type="caution">
    <text evidence="4">The sequence shown here is derived from an EMBL/GenBank/DDBJ whole genome shotgun (WGS) entry which is preliminary data.</text>
</comment>
<accession>A0A3N0AR73</accession>
<keyword evidence="5" id="KW-1185">Reference proteome</keyword>
<dbReference type="Gene3D" id="1.10.287.1490">
    <property type="match status" value="1"/>
</dbReference>
<dbReference type="GO" id="GO:0003677">
    <property type="term" value="F:DNA binding"/>
    <property type="evidence" value="ECO:0007669"/>
    <property type="project" value="InterPro"/>
</dbReference>
<dbReference type="Pfam" id="PF01076">
    <property type="entry name" value="Mob_Pre"/>
    <property type="match status" value="1"/>
</dbReference>
<dbReference type="InterPro" id="IPR001668">
    <property type="entry name" value="Mob_Pre"/>
</dbReference>
<dbReference type="RefSeq" id="WP_123209807.1">
    <property type="nucleotide sequence ID" value="NZ_JBHTHO010000061.1"/>
</dbReference>
<dbReference type="CDD" id="cd17242">
    <property type="entry name" value="MobM_relaxase"/>
    <property type="match status" value="1"/>
</dbReference>
<reference evidence="5" key="1">
    <citation type="submission" date="2018-05" db="EMBL/GenBank/DDBJ databases">
        <title>Genome Sequencing of selected type strains of the family Eggerthellaceae.</title>
        <authorList>
            <person name="Danylec N."/>
            <person name="Stoll D.A."/>
            <person name="Doetsch A."/>
            <person name="Huch M."/>
        </authorList>
    </citation>
    <scope>NUCLEOTIDE SEQUENCE [LARGE SCALE GENOMIC DNA]</scope>
    <source>
        <strain evidence="5">DSM 24851</strain>
    </source>
</reference>
<dbReference type="GO" id="GO:0006310">
    <property type="term" value="P:DNA recombination"/>
    <property type="evidence" value="ECO:0007669"/>
    <property type="project" value="InterPro"/>
</dbReference>